<dbReference type="NCBIfam" id="TIGR01056">
    <property type="entry name" value="topB"/>
    <property type="match status" value="1"/>
</dbReference>
<keyword evidence="4" id="KW-0479">Metal-binding</keyword>
<keyword evidence="16" id="KW-1185">Reference proteome</keyword>
<evidence type="ECO:0000256" key="5">
    <source>
        <dbReference type="ARBA" id="ARBA00022842"/>
    </source>
</evidence>
<organism evidence="15 16">
    <name type="scientific">Enterococcus aquimarinus</name>
    <dbReference type="NCBI Taxonomy" id="328396"/>
    <lineage>
        <taxon>Bacteria</taxon>
        <taxon>Bacillati</taxon>
        <taxon>Bacillota</taxon>
        <taxon>Bacilli</taxon>
        <taxon>Lactobacillales</taxon>
        <taxon>Enterococcaceae</taxon>
        <taxon>Enterococcus</taxon>
    </lineage>
</organism>
<dbReference type="SMART" id="SM00493">
    <property type="entry name" value="TOPRIM"/>
    <property type="match status" value="1"/>
</dbReference>
<dbReference type="PRINTS" id="PR00417">
    <property type="entry name" value="PRTPISMRASEI"/>
</dbReference>
<keyword evidence="8 15" id="KW-0413">Isomerase</keyword>
<name>A0A1L8QY03_9ENTE</name>
<dbReference type="Gene3D" id="2.70.20.10">
    <property type="entry name" value="Topoisomerase I, domain 3"/>
    <property type="match status" value="1"/>
</dbReference>
<dbReference type="InterPro" id="IPR000380">
    <property type="entry name" value="Topo_IA"/>
</dbReference>
<dbReference type="PANTHER" id="PTHR11390">
    <property type="entry name" value="PROKARYOTIC DNA TOPOISOMERASE"/>
    <property type="match status" value="1"/>
</dbReference>
<keyword evidence="7" id="KW-0238">DNA-binding</keyword>
<dbReference type="Pfam" id="PF01131">
    <property type="entry name" value="Topoisom_bac"/>
    <property type="match status" value="1"/>
</dbReference>
<dbReference type="InterPro" id="IPR003602">
    <property type="entry name" value="Topo_IA_DNA-bd_dom"/>
</dbReference>
<dbReference type="SMART" id="SM00436">
    <property type="entry name" value="TOP1Bc"/>
    <property type="match status" value="1"/>
</dbReference>
<dbReference type="InterPro" id="IPR023405">
    <property type="entry name" value="Topo_IA_core_domain"/>
</dbReference>
<evidence type="ECO:0000259" key="13">
    <source>
        <dbReference type="PROSITE" id="PS50880"/>
    </source>
</evidence>
<dbReference type="CDD" id="cd00186">
    <property type="entry name" value="TOP1Ac"/>
    <property type="match status" value="1"/>
</dbReference>
<dbReference type="GO" id="GO:0006265">
    <property type="term" value="P:DNA topological change"/>
    <property type="evidence" value="ECO:0007669"/>
    <property type="project" value="InterPro"/>
</dbReference>
<dbReference type="EC" id="5.6.2.1" evidence="3"/>
<dbReference type="InterPro" id="IPR006171">
    <property type="entry name" value="TOPRIM_dom"/>
</dbReference>
<dbReference type="InterPro" id="IPR013824">
    <property type="entry name" value="Topo_IA_cen_sub1"/>
</dbReference>
<evidence type="ECO:0000259" key="14">
    <source>
        <dbReference type="PROSITE" id="PS52039"/>
    </source>
</evidence>
<dbReference type="NCBIfam" id="NF005829">
    <property type="entry name" value="PRK07726.1"/>
    <property type="match status" value="1"/>
</dbReference>
<evidence type="ECO:0000313" key="15">
    <source>
        <dbReference type="EMBL" id="OJG12389.1"/>
    </source>
</evidence>
<proteinExistence type="inferred from homology"/>
<evidence type="ECO:0000256" key="12">
    <source>
        <dbReference type="ARBA" id="ARBA00032877"/>
    </source>
</evidence>
<evidence type="ECO:0000256" key="6">
    <source>
        <dbReference type="ARBA" id="ARBA00023029"/>
    </source>
</evidence>
<protein>
    <recommendedName>
        <fullName evidence="3">DNA topoisomerase</fullName>
        <ecNumber evidence="3">5.6.2.1</ecNumber>
    </recommendedName>
    <alternativeName>
        <fullName evidence="12">Omega-protein</fullName>
    </alternativeName>
    <alternativeName>
        <fullName evidence="11">Relaxing enzyme</fullName>
    </alternativeName>
    <alternativeName>
        <fullName evidence="9">Swivelase</fullName>
    </alternativeName>
    <alternativeName>
        <fullName evidence="10">Untwisting enzyme</fullName>
    </alternativeName>
</protein>
<dbReference type="Gene3D" id="3.40.50.140">
    <property type="match status" value="1"/>
</dbReference>
<dbReference type="SMART" id="SM00437">
    <property type="entry name" value="TOP1Ac"/>
    <property type="match status" value="1"/>
</dbReference>
<reference evidence="15 16" key="1">
    <citation type="submission" date="2014-12" db="EMBL/GenBank/DDBJ databases">
        <title>Draft genome sequences of 29 type strains of Enterococci.</title>
        <authorList>
            <person name="Zhong Z."/>
            <person name="Sun Z."/>
            <person name="Liu W."/>
            <person name="Zhang W."/>
            <person name="Zhang H."/>
        </authorList>
    </citation>
    <scope>NUCLEOTIDE SEQUENCE [LARGE SCALE GENOMIC DNA]</scope>
    <source>
        <strain evidence="15 16">DSM 17690</strain>
    </source>
</reference>
<evidence type="ECO:0000256" key="3">
    <source>
        <dbReference type="ARBA" id="ARBA00012891"/>
    </source>
</evidence>
<dbReference type="InterPro" id="IPR005738">
    <property type="entry name" value="TopoIII"/>
</dbReference>
<evidence type="ECO:0000313" key="16">
    <source>
        <dbReference type="Proteomes" id="UP000182149"/>
    </source>
</evidence>
<dbReference type="Pfam" id="PF13342">
    <property type="entry name" value="Toprim_Crpt"/>
    <property type="match status" value="1"/>
</dbReference>
<feature type="domain" description="Toprim" evidence="13">
    <location>
        <begin position="3"/>
        <end position="141"/>
    </location>
</feature>
<gene>
    <name evidence="15" type="ORF">RU93_GL000319</name>
</gene>
<dbReference type="PANTHER" id="PTHR11390:SF21">
    <property type="entry name" value="DNA TOPOISOMERASE 3-ALPHA"/>
    <property type="match status" value="1"/>
</dbReference>
<dbReference type="InterPro" id="IPR003601">
    <property type="entry name" value="Topo_IA_2"/>
</dbReference>
<dbReference type="InterPro" id="IPR013497">
    <property type="entry name" value="Topo_IA_cen"/>
</dbReference>
<dbReference type="RefSeq" id="WP_071873861.1">
    <property type="nucleotide sequence ID" value="NZ_JBHSHF010000002.1"/>
</dbReference>
<dbReference type="Gene3D" id="1.10.290.10">
    <property type="entry name" value="Topoisomerase I, domain 4"/>
    <property type="match status" value="1"/>
</dbReference>
<dbReference type="InterPro" id="IPR013826">
    <property type="entry name" value="Topo_IA_cen_sub3"/>
</dbReference>
<dbReference type="PROSITE" id="PS00396">
    <property type="entry name" value="TOPO_IA_1"/>
    <property type="match status" value="1"/>
</dbReference>
<evidence type="ECO:0000256" key="9">
    <source>
        <dbReference type="ARBA" id="ARBA00030003"/>
    </source>
</evidence>
<evidence type="ECO:0000256" key="7">
    <source>
        <dbReference type="ARBA" id="ARBA00023125"/>
    </source>
</evidence>
<evidence type="ECO:0000256" key="1">
    <source>
        <dbReference type="ARBA" id="ARBA00000213"/>
    </source>
</evidence>
<evidence type="ECO:0000256" key="2">
    <source>
        <dbReference type="ARBA" id="ARBA00009446"/>
    </source>
</evidence>
<dbReference type="EMBL" id="JXKD01000001">
    <property type="protein sequence ID" value="OJG12389.1"/>
    <property type="molecule type" value="Genomic_DNA"/>
</dbReference>
<keyword evidence="6" id="KW-0799">Topoisomerase</keyword>
<dbReference type="GO" id="GO:0006310">
    <property type="term" value="P:DNA recombination"/>
    <property type="evidence" value="ECO:0007669"/>
    <property type="project" value="TreeGrafter"/>
</dbReference>
<dbReference type="AlphaFoldDB" id="A0A1L8QY03"/>
<dbReference type="Pfam" id="PF01751">
    <property type="entry name" value="Toprim"/>
    <property type="match status" value="1"/>
</dbReference>
<dbReference type="GO" id="GO:0003677">
    <property type="term" value="F:DNA binding"/>
    <property type="evidence" value="ECO:0007669"/>
    <property type="project" value="UniProtKB-KW"/>
</dbReference>
<dbReference type="PROSITE" id="PS52039">
    <property type="entry name" value="TOPO_IA_2"/>
    <property type="match status" value="1"/>
</dbReference>
<evidence type="ECO:0000256" key="10">
    <source>
        <dbReference type="ARBA" id="ARBA00031985"/>
    </source>
</evidence>
<dbReference type="GO" id="GO:0006281">
    <property type="term" value="P:DNA repair"/>
    <property type="evidence" value="ECO:0007669"/>
    <property type="project" value="TreeGrafter"/>
</dbReference>
<dbReference type="CDD" id="cd03362">
    <property type="entry name" value="TOPRIM_TopoIA_TopoIII"/>
    <property type="match status" value="1"/>
</dbReference>
<dbReference type="InterPro" id="IPR013825">
    <property type="entry name" value="Topo_IA_cen_sub2"/>
</dbReference>
<accession>A0A1L8QY03</accession>
<comment type="caution">
    <text evidence="15">The sequence shown here is derived from an EMBL/GenBank/DDBJ whole genome shotgun (WGS) entry which is preliminary data.</text>
</comment>
<evidence type="ECO:0000256" key="11">
    <source>
        <dbReference type="ARBA" id="ARBA00032235"/>
    </source>
</evidence>
<dbReference type="SUPFAM" id="SSF56712">
    <property type="entry name" value="Prokaryotic type I DNA topoisomerase"/>
    <property type="match status" value="1"/>
</dbReference>
<dbReference type="GO" id="GO:0003917">
    <property type="term" value="F:DNA topoisomerase type I (single strand cut, ATP-independent) activity"/>
    <property type="evidence" value="ECO:0007669"/>
    <property type="project" value="UniProtKB-EC"/>
</dbReference>
<dbReference type="OrthoDB" id="9803554at2"/>
<evidence type="ECO:0000256" key="8">
    <source>
        <dbReference type="ARBA" id="ARBA00023235"/>
    </source>
</evidence>
<dbReference type="GO" id="GO:0043597">
    <property type="term" value="C:cytoplasmic replication fork"/>
    <property type="evidence" value="ECO:0007669"/>
    <property type="project" value="TreeGrafter"/>
</dbReference>
<dbReference type="Proteomes" id="UP000182149">
    <property type="component" value="Unassembled WGS sequence"/>
</dbReference>
<dbReference type="InterPro" id="IPR034144">
    <property type="entry name" value="TOPRIM_TopoIII"/>
</dbReference>
<sequence>MSKTVILAEKPSQASAYADAFDHSERKDGHFVVSDKEFANAVITYGFGHLVSLFSPEDYHEKWKKWDFNTLPLLPTEYRFKVSDGKQKQYTIVKKHLDEADTIIIATDGDREGEAIARLIINLSGNNHKQLKRLWINSLEKEEIKNGFHHLRNGEEFYSSYKEAETRQIADWLVGMNLSRLYTLYMQKNGMKGVFSIGRVQTPTLYLIYQRNKEIAEFVSKPFYELYGRFSHKKGVYQGKYAGRFDSEFDLEAFKEKQEISDSAPGQITSVKTEEKKQYAPKLFSLSDLQATANKRFHYSASETLKIVQGLYEKKLVSYPRTDTNYIGRPEFDYLKNALPSYLNLVNETIAEPQLKENKRYVDGANVQEHYAIIPTRTLPNLAALSQKERNIYALILYRTLSMFEKPYIYDETTIETTVHAVLFKTTGKVEKVMGWRKFYKNEKEMKKTTEENQTLPTVREGDAVASHFYTKEKKTQPPKYYTEGTLITAMKNVGRDAEDEENKAILRETEGIGTEATRANVIETLKKQDYITLQKNNVLVTPKGETLCEVIQNDEIANASMTAKWEKYLKKIRNQEGTQEAFLSSITNFIHHLIQKVPDTFENSAIKKHTEKGEANTVMGVCPQCCKNVLDKGKFFGCAGYREGCTFTLPKKWSGKTLTKKNVKDLLSKQETSLIKGFKSKKGTPFNAKLKLVNNKLAFYFPNPK</sequence>
<comment type="similarity">
    <text evidence="2">Belongs to the type IA topoisomerase family.</text>
</comment>
<dbReference type="InterPro" id="IPR023406">
    <property type="entry name" value="Topo_IA_AS"/>
</dbReference>
<dbReference type="PROSITE" id="PS50880">
    <property type="entry name" value="TOPRIM"/>
    <property type="match status" value="1"/>
</dbReference>
<dbReference type="GO" id="GO:0046872">
    <property type="term" value="F:metal ion binding"/>
    <property type="evidence" value="ECO:0007669"/>
    <property type="project" value="UniProtKB-KW"/>
</dbReference>
<dbReference type="InterPro" id="IPR025589">
    <property type="entry name" value="Toprim_C_rpt"/>
</dbReference>
<comment type="catalytic activity">
    <reaction evidence="1">
        <text>ATP-independent breakage of single-stranded DNA, followed by passage and rejoining.</text>
        <dbReference type="EC" id="5.6.2.1"/>
    </reaction>
</comment>
<dbReference type="Gene3D" id="1.10.460.10">
    <property type="entry name" value="Topoisomerase I, domain 2"/>
    <property type="match status" value="1"/>
</dbReference>
<keyword evidence="5" id="KW-0460">Magnesium</keyword>
<feature type="domain" description="Topo IA-type catalytic" evidence="14">
    <location>
        <begin position="157"/>
        <end position="595"/>
    </location>
</feature>
<dbReference type="STRING" id="328396.RU93_GL000319"/>
<evidence type="ECO:0000256" key="4">
    <source>
        <dbReference type="ARBA" id="ARBA00022723"/>
    </source>
</evidence>